<dbReference type="Pfam" id="PF01370">
    <property type="entry name" value="Epimerase"/>
    <property type="match status" value="1"/>
</dbReference>
<dbReference type="InterPro" id="IPR050425">
    <property type="entry name" value="NAD(P)_dehydrat-like"/>
</dbReference>
<dbReference type="OrthoDB" id="2735536at2759"/>
<dbReference type="PANTHER" id="PTHR10366:SF564">
    <property type="entry name" value="STEROL-4-ALPHA-CARBOXYLATE 3-DEHYDROGENASE, DECARBOXYLATING"/>
    <property type="match status" value="1"/>
</dbReference>
<name>A0A9W8Y1Z0_9PLEO</name>
<keyword evidence="1" id="KW-0560">Oxidoreductase</keyword>
<feature type="domain" description="NAD-dependent epimerase/dehydratase" evidence="3">
    <location>
        <begin position="6"/>
        <end position="266"/>
    </location>
</feature>
<dbReference type="InterPro" id="IPR036291">
    <property type="entry name" value="NAD(P)-bd_dom_sf"/>
</dbReference>
<dbReference type="SUPFAM" id="SSF51735">
    <property type="entry name" value="NAD(P)-binding Rossmann-fold domains"/>
    <property type="match status" value="1"/>
</dbReference>
<dbReference type="EMBL" id="JAPEUY010000015">
    <property type="protein sequence ID" value="KAJ4365741.1"/>
    <property type="molecule type" value="Genomic_DNA"/>
</dbReference>
<dbReference type="Proteomes" id="UP001140560">
    <property type="component" value="Unassembled WGS sequence"/>
</dbReference>
<evidence type="ECO:0000256" key="2">
    <source>
        <dbReference type="ARBA" id="ARBA00023445"/>
    </source>
</evidence>
<keyword evidence="5" id="KW-1185">Reference proteome</keyword>
<dbReference type="AlphaFoldDB" id="A0A9W8Y1Z0"/>
<evidence type="ECO:0000313" key="4">
    <source>
        <dbReference type="EMBL" id="KAJ4365741.1"/>
    </source>
</evidence>
<accession>A0A9W8Y1Z0</accession>
<evidence type="ECO:0000259" key="3">
    <source>
        <dbReference type="Pfam" id="PF01370"/>
    </source>
</evidence>
<sequence length="352" mass="38166">MPGELVLITGVNGYIGAVVAKHFLDHGYSVRGTVRKVASAKELMDSPLKEFVDVGKFGVVEVPDITGDGAFDEAVKGVTAILHLASPVSMDFKDPVPIIYAAINGTKTILNSALACAGSQLKTVIVMSSIAAVKSSHPPPYSFTEEDWNDFAEDMCREQKTETPGPAIYIASKTAGERVFWEFQSERQPPFMMASVNPVFVIGPPLVAPKTAYAVGGTIQSIYQVFAGASNILPSSTVPQAVDVRDVAQLLRYAVEHPHETNGERYIASSSINHPQAVADILREEWKSDVKALERIAVGKPGEGYSMDYQSVDEQGGYYIDSSKARKLLEGGQWIRYKQSVIDTAMMFIGLV</sequence>
<evidence type="ECO:0000256" key="1">
    <source>
        <dbReference type="ARBA" id="ARBA00023002"/>
    </source>
</evidence>
<reference evidence="4" key="1">
    <citation type="submission" date="2022-10" db="EMBL/GenBank/DDBJ databases">
        <title>Tapping the CABI collections for fungal endophytes: first genome assemblies for Collariella, Neodidymelliopsis, Ascochyta clinopodiicola, Didymella pomorum, Didymosphaeria variabile, Neocosmospora piperis and Neocucurbitaria cava.</title>
        <authorList>
            <person name="Hill R."/>
        </authorList>
    </citation>
    <scope>NUCLEOTIDE SEQUENCE</scope>
    <source>
        <strain evidence="4">IMI 356814</strain>
    </source>
</reference>
<dbReference type="GO" id="GO:0016616">
    <property type="term" value="F:oxidoreductase activity, acting on the CH-OH group of donors, NAD or NADP as acceptor"/>
    <property type="evidence" value="ECO:0007669"/>
    <property type="project" value="TreeGrafter"/>
</dbReference>
<protein>
    <recommendedName>
        <fullName evidence="3">NAD-dependent epimerase/dehydratase domain-containing protein</fullName>
    </recommendedName>
</protein>
<dbReference type="PANTHER" id="PTHR10366">
    <property type="entry name" value="NAD DEPENDENT EPIMERASE/DEHYDRATASE"/>
    <property type="match status" value="1"/>
</dbReference>
<comment type="caution">
    <text evidence="4">The sequence shown here is derived from an EMBL/GenBank/DDBJ whole genome shotgun (WGS) entry which is preliminary data.</text>
</comment>
<gene>
    <name evidence="4" type="ORF">N0V83_008361</name>
</gene>
<evidence type="ECO:0000313" key="5">
    <source>
        <dbReference type="Proteomes" id="UP001140560"/>
    </source>
</evidence>
<comment type="similarity">
    <text evidence="2">Belongs to the NAD(P)-dependent epimerase/dehydratase family. Dihydroflavonol-4-reductase subfamily.</text>
</comment>
<proteinExistence type="inferred from homology"/>
<dbReference type="Gene3D" id="3.40.50.720">
    <property type="entry name" value="NAD(P)-binding Rossmann-like Domain"/>
    <property type="match status" value="1"/>
</dbReference>
<organism evidence="4 5">
    <name type="scientific">Neocucurbitaria cava</name>
    <dbReference type="NCBI Taxonomy" id="798079"/>
    <lineage>
        <taxon>Eukaryota</taxon>
        <taxon>Fungi</taxon>
        <taxon>Dikarya</taxon>
        <taxon>Ascomycota</taxon>
        <taxon>Pezizomycotina</taxon>
        <taxon>Dothideomycetes</taxon>
        <taxon>Pleosporomycetidae</taxon>
        <taxon>Pleosporales</taxon>
        <taxon>Pleosporineae</taxon>
        <taxon>Cucurbitariaceae</taxon>
        <taxon>Neocucurbitaria</taxon>
    </lineage>
</organism>
<dbReference type="InterPro" id="IPR001509">
    <property type="entry name" value="Epimerase_deHydtase"/>
</dbReference>